<feature type="compositionally biased region" description="Polar residues" evidence="8">
    <location>
        <begin position="18"/>
        <end position="29"/>
    </location>
</feature>
<dbReference type="Pfam" id="PF00096">
    <property type="entry name" value="zf-C2H2"/>
    <property type="match status" value="1"/>
</dbReference>
<keyword evidence="11" id="KW-1185">Reference proteome</keyword>
<feature type="compositionally biased region" description="Polar residues" evidence="8">
    <location>
        <begin position="727"/>
        <end position="739"/>
    </location>
</feature>
<dbReference type="SUPFAM" id="SSF57667">
    <property type="entry name" value="beta-beta-alpha zinc fingers"/>
    <property type="match status" value="1"/>
</dbReference>
<keyword evidence="4 7" id="KW-0863">Zinc-finger</keyword>
<dbReference type="SMART" id="SM00355">
    <property type="entry name" value="ZnF_C2H2"/>
    <property type="match status" value="2"/>
</dbReference>
<proteinExistence type="predicted"/>
<dbReference type="EMBL" id="KN832887">
    <property type="protein sequence ID" value="KIM95299.1"/>
    <property type="molecule type" value="Genomic_DNA"/>
</dbReference>
<dbReference type="HOGENOM" id="CLU_009001_1_0_1"/>
<dbReference type="PROSITE" id="PS50157">
    <property type="entry name" value="ZINC_FINGER_C2H2_2"/>
    <property type="match status" value="2"/>
</dbReference>
<feature type="domain" description="C2H2-type" evidence="9">
    <location>
        <begin position="36"/>
        <end position="63"/>
    </location>
</feature>
<feature type="region of interest" description="Disordered" evidence="8">
    <location>
        <begin position="727"/>
        <end position="753"/>
    </location>
</feature>
<dbReference type="GO" id="GO:0000978">
    <property type="term" value="F:RNA polymerase II cis-regulatory region sequence-specific DNA binding"/>
    <property type="evidence" value="ECO:0007669"/>
    <property type="project" value="InterPro"/>
</dbReference>
<evidence type="ECO:0000313" key="11">
    <source>
        <dbReference type="Proteomes" id="UP000054321"/>
    </source>
</evidence>
<accession>A0A0C3GVK1</accession>
<keyword evidence="2" id="KW-0479">Metal-binding</keyword>
<feature type="domain" description="C2H2-type" evidence="9">
    <location>
        <begin position="64"/>
        <end position="91"/>
    </location>
</feature>
<dbReference type="InterPro" id="IPR051059">
    <property type="entry name" value="VerF-like"/>
</dbReference>
<reference evidence="10 11" key="1">
    <citation type="submission" date="2014-04" db="EMBL/GenBank/DDBJ databases">
        <authorList>
            <consortium name="DOE Joint Genome Institute"/>
            <person name="Kuo A."/>
            <person name="Martino E."/>
            <person name="Perotto S."/>
            <person name="Kohler A."/>
            <person name="Nagy L.G."/>
            <person name="Floudas D."/>
            <person name="Copeland A."/>
            <person name="Barry K.W."/>
            <person name="Cichocki N."/>
            <person name="Veneault-Fourrey C."/>
            <person name="LaButti K."/>
            <person name="Lindquist E.A."/>
            <person name="Lipzen A."/>
            <person name="Lundell T."/>
            <person name="Morin E."/>
            <person name="Murat C."/>
            <person name="Sun H."/>
            <person name="Tunlid A."/>
            <person name="Henrissat B."/>
            <person name="Grigoriev I.V."/>
            <person name="Hibbett D.S."/>
            <person name="Martin F."/>
            <person name="Nordberg H.P."/>
            <person name="Cantor M.N."/>
            <person name="Hua S.X."/>
        </authorList>
    </citation>
    <scope>NUCLEOTIDE SEQUENCE [LARGE SCALE GENOMIC DNA]</scope>
    <source>
        <strain evidence="10 11">Zn</strain>
    </source>
</reference>
<evidence type="ECO:0000256" key="2">
    <source>
        <dbReference type="ARBA" id="ARBA00022723"/>
    </source>
</evidence>
<keyword evidence="6" id="KW-0539">Nucleus</keyword>
<dbReference type="InParanoid" id="A0A0C3GVK1"/>
<comment type="subcellular location">
    <subcellularLocation>
        <location evidence="1">Nucleus</location>
    </subcellularLocation>
</comment>
<evidence type="ECO:0000256" key="6">
    <source>
        <dbReference type="ARBA" id="ARBA00023242"/>
    </source>
</evidence>
<protein>
    <recommendedName>
        <fullName evidence="9">C2H2-type domain-containing protein</fullName>
    </recommendedName>
</protein>
<dbReference type="Gene3D" id="3.30.160.60">
    <property type="entry name" value="Classic Zinc Finger"/>
    <property type="match status" value="2"/>
</dbReference>
<sequence>MAFGTVASLSERGRARPSTASGNNQPQSGSRRKLSRQCQFCEKTFSKTEHLLRHERSHTKERPFRCEGCNRRYSRHDTLLRHVKSHGPATPQTWHENNPPSTAVVSRMPEGLRLNDYSNSTDTDIGEYEQQESTARDWNGQSQSLQVRSQAASTPVSGEQLLNSDHFTTDQSQGTRNFYVAPGSHDSGIEMPQVQTPFSLPISATNEESPPFANNNWDASLTCPPWLIGYDFDLDALNTSVSTTLEISQPLFQSRLEFQDIQQILKDQPSLTTEIQRRRKTGADKVQASWFTQIEHDSNEDDTRGGTNTGQMTPVTAGNQYDIGDNFRSRITARLNAPTNDDPLPSTKFLWEQSLHDPQEAESMIKAALIGQTFGLLSGVPKHLAIVEAFHGTIIAWARRCKLFMHSTEDLDITNLSGEELHKAWNVWARSEEIVRTVHGLYIHDAMLSRMFHHAPLLRHDAITVPPAADDDLFNAPTATAWKRLMLTQSFPKPALNECLHVNIYSHHASQPALEELCLKQSRETAYVVLNGISALICEKQQMGQLAPNSTNFAMYFEALICWYFTFASSDGQTNKNDTIQSDSLLHMIRVLWHTVFMELVTDFDSLERAVGRDGPDNRTAEQDLVYAHQWANSKNAQRCILHARALLYSLGAMRLDAEPAIHIPHCLFLVGIASYSYTNFRRSKNTAFQNGSFQTESIPGIGAAPEFPEFSQFKIPIPKHLFDTSRNASKAQDSSHSGITAERDASNLEDRSRPDLDVGSGILFTVIDLLQRIGHWGVARKYAATLSALAKNNGDEDWMLI</sequence>
<dbReference type="InterPro" id="IPR036236">
    <property type="entry name" value="Znf_C2H2_sf"/>
</dbReference>
<keyword evidence="5" id="KW-0862">Zinc</keyword>
<dbReference type="Proteomes" id="UP000054321">
    <property type="component" value="Unassembled WGS sequence"/>
</dbReference>
<evidence type="ECO:0000259" key="9">
    <source>
        <dbReference type="PROSITE" id="PS50157"/>
    </source>
</evidence>
<dbReference type="PROSITE" id="PS00028">
    <property type="entry name" value="ZINC_FINGER_C2H2_1"/>
    <property type="match status" value="2"/>
</dbReference>
<evidence type="ECO:0000256" key="3">
    <source>
        <dbReference type="ARBA" id="ARBA00022737"/>
    </source>
</evidence>
<evidence type="ECO:0000256" key="4">
    <source>
        <dbReference type="ARBA" id="ARBA00022771"/>
    </source>
</evidence>
<feature type="region of interest" description="Disordered" evidence="8">
    <location>
        <begin position="297"/>
        <end position="319"/>
    </location>
</feature>
<dbReference type="PANTHER" id="PTHR40626">
    <property type="entry name" value="MIP31509P"/>
    <property type="match status" value="1"/>
</dbReference>
<feature type="compositionally biased region" description="Basic and acidic residues" evidence="8">
    <location>
        <begin position="742"/>
        <end position="753"/>
    </location>
</feature>
<reference evidence="11" key="2">
    <citation type="submission" date="2015-01" db="EMBL/GenBank/DDBJ databases">
        <title>Evolutionary Origins and Diversification of the Mycorrhizal Mutualists.</title>
        <authorList>
            <consortium name="DOE Joint Genome Institute"/>
            <consortium name="Mycorrhizal Genomics Consortium"/>
            <person name="Kohler A."/>
            <person name="Kuo A."/>
            <person name="Nagy L.G."/>
            <person name="Floudas D."/>
            <person name="Copeland A."/>
            <person name="Barry K.W."/>
            <person name="Cichocki N."/>
            <person name="Veneault-Fourrey C."/>
            <person name="LaButti K."/>
            <person name="Lindquist E.A."/>
            <person name="Lipzen A."/>
            <person name="Lundell T."/>
            <person name="Morin E."/>
            <person name="Murat C."/>
            <person name="Riley R."/>
            <person name="Ohm R."/>
            <person name="Sun H."/>
            <person name="Tunlid A."/>
            <person name="Henrissat B."/>
            <person name="Grigoriev I.V."/>
            <person name="Hibbett D.S."/>
            <person name="Martin F."/>
        </authorList>
    </citation>
    <scope>NUCLEOTIDE SEQUENCE [LARGE SCALE GENOMIC DNA]</scope>
    <source>
        <strain evidence="11">Zn</strain>
    </source>
</reference>
<dbReference type="GO" id="GO:0000981">
    <property type="term" value="F:DNA-binding transcription factor activity, RNA polymerase II-specific"/>
    <property type="evidence" value="ECO:0007669"/>
    <property type="project" value="InterPro"/>
</dbReference>
<dbReference type="PANTHER" id="PTHR40626:SF11">
    <property type="entry name" value="ZINC FINGER PROTEIN YPR022C"/>
    <property type="match status" value="1"/>
</dbReference>
<gene>
    <name evidence="10" type="ORF">OIDMADRAFT_148934</name>
</gene>
<evidence type="ECO:0000256" key="8">
    <source>
        <dbReference type="SAM" id="MobiDB-lite"/>
    </source>
</evidence>
<dbReference type="GO" id="GO:0000785">
    <property type="term" value="C:chromatin"/>
    <property type="evidence" value="ECO:0007669"/>
    <property type="project" value="TreeGrafter"/>
</dbReference>
<evidence type="ECO:0000256" key="5">
    <source>
        <dbReference type="ARBA" id="ARBA00022833"/>
    </source>
</evidence>
<evidence type="ECO:0000256" key="1">
    <source>
        <dbReference type="ARBA" id="ARBA00004123"/>
    </source>
</evidence>
<name>A0A0C3GVK1_OIDMZ</name>
<dbReference type="InterPro" id="IPR013087">
    <property type="entry name" value="Znf_C2H2_type"/>
</dbReference>
<dbReference type="GO" id="GO:0005634">
    <property type="term" value="C:nucleus"/>
    <property type="evidence" value="ECO:0007669"/>
    <property type="project" value="UniProtKB-SubCell"/>
</dbReference>
<dbReference type="GO" id="GO:0008270">
    <property type="term" value="F:zinc ion binding"/>
    <property type="evidence" value="ECO:0007669"/>
    <property type="project" value="UniProtKB-KW"/>
</dbReference>
<feature type="region of interest" description="Disordered" evidence="8">
    <location>
        <begin position="1"/>
        <end position="36"/>
    </location>
</feature>
<dbReference type="AlphaFoldDB" id="A0A0C3GVK1"/>
<evidence type="ECO:0000313" key="10">
    <source>
        <dbReference type="EMBL" id="KIM95299.1"/>
    </source>
</evidence>
<evidence type="ECO:0000256" key="7">
    <source>
        <dbReference type="PROSITE-ProRule" id="PRU00042"/>
    </source>
</evidence>
<dbReference type="OrthoDB" id="3439845at2759"/>
<dbReference type="STRING" id="913774.A0A0C3GVK1"/>
<keyword evidence="3" id="KW-0677">Repeat</keyword>
<feature type="compositionally biased region" description="Polar residues" evidence="8">
    <location>
        <begin position="305"/>
        <end position="319"/>
    </location>
</feature>
<organism evidence="10 11">
    <name type="scientific">Oidiodendron maius (strain Zn)</name>
    <dbReference type="NCBI Taxonomy" id="913774"/>
    <lineage>
        <taxon>Eukaryota</taxon>
        <taxon>Fungi</taxon>
        <taxon>Dikarya</taxon>
        <taxon>Ascomycota</taxon>
        <taxon>Pezizomycotina</taxon>
        <taxon>Leotiomycetes</taxon>
        <taxon>Leotiomycetes incertae sedis</taxon>
        <taxon>Myxotrichaceae</taxon>
        <taxon>Oidiodendron</taxon>
    </lineage>
</organism>